<organism evidence="1 2">
    <name type="scientific">Trifolium pratense</name>
    <name type="common">Red clover</name>
    <dbReference type="NCBI Taxonomy" id="57577"/>
    <lineage>
        <taxon>Eukaryota</taxon>
        <taxon>Viridiplantae</taxon>
        <taxon>Streptophyta</taxon>
        <taxon>Embryophyta</taxon>
        <taxon>Tracheophyta</taxon>
        <taxon>Spermatophyta</taxon>
        <taxon>Magnoliopsida</taxon>
        <taxon>eudicotyledons</taxon>
        <taxon>Gunneridae</taxon>
        <taxon>Pentapetalae</taxon>
        <taxon>rosids</taxon>
        <taxon>fabids</taxon>
        <taxon>Fabales</taxon>
        <taxon>Fabaceae</taxon>
        <taxon>Papilionoideae</taxon>
        <taxon>50 kb inversion clade</taxon>
        <taxon>NPAAA clade</taxon>
        <taxon>Hologalegina</taxon>
        <taxon>IRL clade</taxon>
        <taxon>Trifolieae</taxon>
        <taxon>Trifolium</taxon>
    </lineage>
</organism>
<protein>
    <submittedName>
        <fullName evidence="1">Uncharacterized protein</fullName>
    </submittedName>
</protein>
<sequence length="461" mass="49824">MAGEDTPSPILEAPLLPLHDEPIQQTPNINSFTITSSILNLKNFYVILGPLLSIIICLLVKLDAPTTSTKMVGVIVWVFTWWITEAVPLPVTSMCPLFLFPLFGIASADTVAHSYMDDVIALVLGSFILALAVERYNVHKRLALNITLVFCGDPLNPAMLLLGLCATTFFVSMWVHNVIAAVMMMPVATGILHRLPPANEQSELMNKFNRAVILTVVYATQIGGISTITGTGPMAFAEKMVLCVFGLLIILWMTRRISDDLPGWGVLFHGLVGDGSISVLAAVLLFIIPNMKQNGEKLMNWNECKKLPWNLILLLGAGFALADGVQSSGLADVLSKALEFLKDVPYLAIVPAVTLLCSIITEIVTSNAATTTLLVPLLYHIAKTMHLHPLLLMIPGGIATEFAFWLPTSTPSNVVGFATGHIEIKDMLKVGVPLKVVGIFVLSLLMPTLGSIVYGTNDGTQ</sequence>
<proteinExistence type="predicted"/>
<evidence type="ECO:0000313" key="1">
    <source>
        <dbReference type="EMBL" id="CAJ2658247.1"/>
    </source>
</evidence>
<reference evidence="1" key="1">
    <citation type="submission" date="2023-10" db="EMBL/GenBank/DDBJ databases">
        <authorList>
            <person name="Rodriguez Cubillos JULIANA M."/>
            <person name="De Vega J."/>
        </authorList>
    </citation>
    <scope>NUCLEOTIDE SEQUENCE</scope>
</reference>
<keyword evidence="2" id="KW-1185">Reference proteome</keyword>
<comment type="caution">
    <text evidence="1">The sequence shown here is derived from an EMBL/GenBank/DDBJ whole genome shotgun (WGS) entry which is preliminary data.</text>
</comment>
<evidence type="ECO:0000313" key="2">
    <source>
        <dbReference type="Proteomes" id="UP001177021"/>
    </source>
</evidence>
<dbReference type="EMBL" id="CASHSV030000311">
    <property type="protein sequence ID" value="CAJ2658247.1"/>
    <property type="molecule type" value="Genomic_DNA"/>
</dbReference>
<dbReference type="Proteomes" id="UP001177021">
    <property type="component" value="Unassembled WGS sequence"/>
</dbReference>
<gene>
    <name evidence="1" type="ORF">MILVUS5_LOCUS24651</name>
</gene>
<name>A0ACB0KSG3_TRIPR</name>
<accession>A0ACB0KSG3</accession>